<keyword evidence="2" id="KW-1185">Reference proteome</keyword>
<sequence>MKMAGSMYELGSYLPSSFTTTCHDSIACIPTPSHHGSGLGRGTVKRSGEGLADQEARWEVDLSPVGDTIVEAEVWPETQQRVPVVRQVAHGGAWSLQEMNGGIAGGTRAEVEEFAEEGWSAGEGEEDRRLESDQLGVRRRRMGLTGAELAGGGGWNLAENLQIRLQKLSRCVFRMEEIVETMNKHVAVIDKQMEEVKEIAKDMGEVIDVIENLP</sequence>
<dbReference type="EMBL" id="SZYD01000008">
    <property type="protein sequence ID" value="KAD5507958.1"/>
    <property type="molecule type" value="Genomic_DNA"/>
</dbReference>
<reference evidence="1 2" key="1">
    <citation type="submission" date="2019-05" db="EMBL/GenBank/DDBJ databases">
        <title>Mikania micrantha, genome provides insights into the molecular mechanism of rapid growth.</title>
        <authorList>
            <person name="Liu B."/>
        </authorList>
    </citation>
    <scope>NUCLEOTIDE SEQUENCE [LARGE SCALE GENOMIC DNA]</scope>
    <source>
        <strain evidence="1">NLD-2019</strain>
        <tissue evidence="1">Leaf</tissue>
    </source>
</reference>
<organism evidence="1 2">
    <name type="scientific">Mikania micrantha</name>
    <name type="common">bitter vine</name>
    <dbReference type="NCBI Taxonomy" id="192012"/>
    <lineage>
        <taxon>Eukaryota</taxon>
        <taxon>Viridiplantae</taxon>
        <taxon>Streptophyta</taxon>
        <taxon>Embryophyta</taxon>
        <taxon>Tracheophyta</taxon>
        <taxon>Spermatophyta</taxon>
        <taxon>Magnoliopsida</taxon>
        <taxon>eudicotyledons</taxon>
        <taxon>Gunneridae</taxon>
        <taxon>Pentapetalae</taxon>
        <taxon>asterids</taxon>
        <taxon>campanulids</taxon>
        <taxon>Asterales</taxon>
        <taxon>Asteraceae</taxon>
        <taxon>Asteroideae</taxon>
        <taxon>Heliantheae alliance</taxon>
        <taxon>Eupatorieae</taxon>
        <taxon>Mikania</taxon>
    </lineage>
</organism>
<dbReference type="AlphaFoldDB" id="A0A5N6NXV3"/>
<dbReference type="Proteomes" id="UP000326396">
    <property type="component" value="Linkage Group LG16"/>
</dbReference>
<accession>A0A5N6NXV3</accession>
<gene>
    <name evidence="1" type="ORF">E3N88_15661</name>
</gene>
<name>A0A5N6NXV3_9ASTR</name>
<proteinExistence type="predicted"/>
<comment type="caution">
    <text evidence="1">The sequence shown here is derived from an EMBL/GenBank/DDBJ whole genome shotgun (WGS) entry which is preliminary data.</text>
</comment>
<evidence type="ECO:0000313" key="2">
    <source>
        <dbReference type="Proteomes" id="UP000326396"/>
    </source>
</evidence>
<evidence type="ECO:0000313" key="1">
    <source>
        <dbReference type="EMBL" id="KAD5507958.1"/>
    </source>
</evidence>
<protein>
    <submittedName>
        <fullName evidence="1">Uncharacterized protein</fullName>
    </submittedName>
</protein>